<protein>
    <recommendedName>
        <fullName evidence="3">EF-hand domain-containing protein</fullName>
    </recommendedName>
</protein>
<comment type="caution">
    <text evidence="1">The sequence shown here is derived from an EMBL/GenBank/DDBJ whole genome shotgun (WGS) entry which is preliminary data.</text>
</comment>
<reference evidence="1" key="1">
    <citation type="submission" date="2023-10" db="EMBL/GenBank/DDBJ databases">
        <authorList>
            <person name="Chen Y."/>
            <person name="Shah S."/>
            <person name="Dougan E. K."/>
            <person name="Thang M."/>
            <person name="Chan C."/>
        </authorList>
    </citation>
    <scope>NUCLEOTIDE SEQUENCE [LARGE SCALE GENOMIC DNA]</scope>
</reference>
<evidence type="ECO:0008006" key="3">
    <source>
        <dbReference type="Google" id="ProtNLM"/>
    </source>
</evidence>
<sequence length="194" mass="21366">MARVRSGRLPVDHGDRYLVVLTGVFLHETFRVAKSDHELMIRGKMRENKALKDQMAILFNDMDTHSTGKVHREDFQATFNHPRVSLYLAALGLSYKDANELWGVVMEEVGQTPSGGEVSTDDLTWAIGKIRGEGRSVNVVMALQQIRRLVAGLQESGLISAPLAGPHDPISRDLLDDSFVQGGCGPSETRVAEI</sequence>
<evidence type="ECO:0000313" key="1">
    <source>
        <dbReference type="EMBL" id="CAK0839926.1"/>
    </source>
</evidence>
<evidence type="ECO:0000313" key="2">
    <source>
        <dbReference type="Proteomes" id="UP001189429"/>
    </source>
</evidence>
<keyword evidence="2" id="KW-1185">Reference proteome</keyword>
<proteinExistence type="predicted"/>
<organism evidence="1 2">
    <name type="scientific">Prorocentrum cordatum</name>
    <dbReference type="NCBI Taxonomy" id="2364126"/>
    <lineage>
        <taxon>Eukaryota</taxon>
        <taxon>Sar</taxon>
        <taxon>Alveolata</taxon>
        <taxon>Dinophyceae</taxon>
        <taxon>Prorocentrales</taxon>
        <taxon>Prorocentraceae</taxon>
        <taxon>Prorocentrum</taxon>
    </lineage>
</organism>
<accession>A0ABN9T4I0</accession>
<name>A0ABN9T4I0_9DINO</name>
<gene>
    <name evidence="1" type="ORF">PCOR1329_LOCUS35480</name>
</gene>
<dbReference type="Proteomes" id="UP001189429">
    <property type="component" value="Unassembled WGS sequence"/>
</dbReference>
<dbReference type="EMBL" id="CAUYUJ010014334">
    <property type="protein sequence ID" value="CAK0839926.1"/>
    <property type="molecule type" value="Genomic_DNA"/>
</dbReference>